<dbReference type="Proteomes" id="UP000216752">
    <property type="component" value="Chromosome"/>
</dbReference>
<organism evidence="1 2">
    <name type="scientific">Sporomusa silvacetica DSM 10669</name>
    <dbReference type="NCBI Taxonomy" id="1123289"/>
    <lineage>
        <taxon>Bacteria</taxon>
        <taxon>Bacillati</taxon>
        <taxon>Bacillota</taxon>
        <taxon>Negativicutes</taxon>
        <taxon>Selenomonadales</taxon>
        <taxon>Sporomusaceae</taxon>
        <taxon>Sporomusa</taxon>
    </lineage>
</organism>
<reference evidence="1" key="1">
    <citation type="submission" date="2024-05" db="EMBL/GenBank/DDBJ databases">
        <title>Isolation and characterization of Sporomusa carbonis sp. nov., a carboxydotrophic hydrogenogen in the genus of Sporomusa isolated from a charcoal burning pile.</title>
        <authorList>
            <person name="Boeer T."/>
            <person name="Rosenbaum F."/>
            <person name="Eysell L."/>
            <person name="Mueller V."/>
            <person name="Daniel R."/>
            <person name="Poehlein A."/>
        </authorList>
    </citation>
    <scope>NUCLEOTIDE SEQUENCE [LARGE SCALE GENOMIC DNA]</scope>
    <source>
        <strain evidence="1">DSM 10669</strain>
    </source>
</reference>
<sequence length="92" mass="10370">MVIGSNGFHVQYKKADPNFDLQPLAGPAEWIAPYNWTYRAHGGAANDIQGVKYGFEATVAKRTIFSLQYDDLERISNGEDQSFVCAQVFYLF</sequence>
<dbReference type="EMBL" id="CP155573">
    <property type="protein sequence ID" value="XFO67493.1"/>
    <property type="molecule type" value="Genomic_DNA"/>
</dbReference>
<proteinExistence type="predicted"/>
<dbReference type="RefSeq" id="WP_094604249.1">
    <property type="nucleotide sequence ID" value="NZ_CP155573.1"/>
</dbReference>
<protein>
    <recommendedName>
        <fullName evidence="3">Alginate export domain-containing protein</fullName>
    </recommendedName>
</protein>
<evidence type="ECO:0000313" key="2">
    <source>
        <dbReference type="Proteomes" id="UP000216752"/>
    </source>
</evidence>
<gene>
    <name evidence="1" type="ORF">SPSIL_036920</name>
</gene>
<accession>A0ABZ3IPW6</accession>
<evidence type="ECO:0008006" key="3">
    <source>
        <dbReference type="Google" id="ProtNLM"/>
    </source>
</evidence>
<keyword evidence="2" id="KW-1185">Reference proteome</keyword>
<name>A0ABZ3IPW6_9FIRM</name>
<evidence type="ECO:0000313" key="1">
    <source>
        <dbReference type="EMBL" id="XFO67493.1"/>
    </source>
</evidence>